<name>A0A9N9DWP0_9GLOM</name>
<sequence length="47" mass="5413">MAKEQKTAKCTISNCAHKEFSCGNEDYRKKKKKIQNKSGTIEGFFKK</sequence>
<accession>A0A9N9DWP0</accession>
<feature type="non-terminal residue" evidence="1">
    <location>
        <position position="47"/>
    </location>
</feature>
<reference evidence="1" key="1">
    <citation type="submission" date="2021-06" db="EMBL/GenBank/DDBJ databases">
        <authorList>
            <person name="Kallberg Y."/>
            <person name="Tangrot J."/>
            <person name="Rosling A."/>
        </authorList>
    </citation>
    <scope>NUCLEOTIDE SEQUENCE</scope>
    <source>
        <strain evidence="1">MA453B</strain>
    </source>
</reference>
<organism evidence="1 2">
    <name type="scientific">Dentiscutata erythropus</name>
    <dbReference type="NCBI Taxonomy" id="1348616"/>
    <lineage>
        <taxon>Eukaryota</taxon>
        <taxon>Fungi</taxon>
        <taxon>Fungi incertae sedis</taxon>
        <taxon>Mucoromycota</taxon>
        <taxon>Glomeromycotina</taxon>
        <taxon>Glomeromycetes</taxon>
        <taxon>Diversisporales</taxon>
        <taxon>Gigasporaceae</taxon>
        <taxon>Dentiscutata</taxon>
    </lineage>
</organism>
<gene>
    <name evidence="1" type="ORF">DERYTH_LOCUS10129</name>
</gene>
<evidence type="ECO:0000313" key="2">
    <source>
        <dbReference type="Proteomes" id="UP000789405"/>
    </source>
</evidence>
<evidence type="ECO:0000313" key="1">
    <source>
        <dbReference type="EMBL" id="CAG8649992.1"/>
    </source>
</evidence>
<dbReference type="AlphaFoldDB" id="A0A9N9DWP0"/>
<comment type="caution">
    <text evidence="1">The sequence shown here is derived from an EMBL/GenBank/DDBJ whole genome shotgun (WGS) entry which is preliminary data.</text>
</comment>
<proteinExistence type="predicted"/>
<dbReference type="Proteomes" id="UP000789405">
    <property type="component" value="Unassembled WGS sequence"/>
</dbReference>
<dbReference type="EMBL" id="CAJVPY010005767">
    <property type="protein sequence ID" value="CAG8649992.1"/>
    <property type="molecule type" value="Genomic_DNA"/>
</dbReference>
<protein>
    <submittedName>
        <fullName evidence="1">17280_t:CDS:1</fullName>
    </submittedName>
</protein>
<keyword evidence="2" id="KW-1185">Reference proteome</keyword>